<dbReference type="InterPro" id="IPR027417">
    <property type="entry name" value="P-loop_NTPase"/>
</dbReference>
<evidence type="ECO:0000256" key="2">
    <source>
        <dbReference type="ARBA" id="ARBA00022741"/>
    </source>
</evidence>
<dbReference type="PANTHER" id="PTHR45772">
    <property type="entry name" value="CONSERVED COMPONENT OF ABC TRANSPORTER FOR NATURAL AMINO ACIDS-RELATED"/>
    <property type="match status" value="1"/>
</dbReference>
<evidence type="ECO:0000256" key="1">
    <source>
        <dbReference type="ARBA" id="ARBA00022448"/>
    </source>
</evidence>
<dbReference type="EMBL" id="AP021875">
    <property type="protein sequence ID" value="BBO76941.1"/>
    <property type="molecule type" value="Genomic_DNA"/>
</dbReference>
<dbReference type="RefSeq" id="WP_155305739.1">
    <property type="nucleotide sequence ID" value="NZ_AP021875.1"/>
</dbReference>
<dbReference type="Proteomes" id="UP000427769">
    <property type="component" value="Chromosome"/>
</dbReference>
<keyword evidence="3 5" id="KW-0067">ATP-binding</keyword>
<dbReference type="Pfam" id="PF00005">
    <property type="entry name" value="ABC_tran"/>
    <property type="match status" value="1"/>
</dbReference>
<keyword evidence="1" id="KW-0813">Transport</keyword>
<dbReference type="InterPro" id="IPR003439">
    <property type="entry name" value="ABC_transporter-like_ATP-bd"/>
</dbReference>
<dbReference type="SUPFAM" id="SSF52540">
    <property type="entry name" value="P-loop containing nucleoside triphosphate hydrolases"/>
    <property type="match status" value="1"/>
</dbReference>
<dbReference type="GO" id="GO:0016887">
    <property type="term" value="F:ATP hydrolysis activity"/>
    <property type="evidence" value="ECO:0007669"/>
    <property type="project" value="InterPro"/>
</dbReference>
<evidence type="ECO:0000259" key="4">
    <source>
        <dbReference type="PROSITE" id="PS50893"/>
    </source>
</evidence>
<dbReference type="InterPro" id="IPR051120">
    <property type="entry name" value="ABC_AA/LPS_Transport"/>
</dbReference>
<name>A0A5K7ZB55_9BACT</name>
<sequence>MSELLTVQDVTMHFGGVHALTDVSFEVQDGEFLCLIGPNGAGKTTMLKAIVGAIRPQKARIQLDGREISGLPTHRRIHLGLALTHQIVRPFRSMTLKDNVALAVGHRRIRRVWTALGGLDRNKERAEALKLLEMVDIHTYADQAVAGQPLGVLKRLEVARALALQPRLLLLDEPLAGLNHVEAAHLADTIVRINREGLTIVMIEHNLGEVLRVGHRLVVLDNGRKIAEGLPRDVMQMSNVRAAYVGKEANDAAA</sequence>
<dbReference type="InterPro" id="IPR003593">
    <property type="entry name" value="AAA+_ATPase"/>
</dbReference>
<dbReference type="GO" id="GO:0005524">
    <property type="term" value="F:ATP binding"/>
    <property type="evidence" value="ECO:0007669"/>
    <property type="project" value="UniProtKB-KW"/>
</dbReference>
<accession>A0A5K7ZB55</accession>
<organism evidence="5 6">
    <name type="scientific">Desulfosarcina widdelii</name>
    <dbReference type="NCBI Taxonomy" id="947919"/>
    <lineage>
        <taxon>Bacteria</taxon>
        <taxon>Pseudomonadati</taxon>
        <taxon>Thermodesulfobacteriota</taxon>
        <taxon>Desulfobacteria</taxon>
        <taxon>Desulfobacterales</taxon>
        <taxon>Desulfosarcinaceae</taxon>
        <taxon>Desulfosarcina</taxon>
    </lineage>
</organism>
<evidence type="ECO:0000313" key="6">
    <source>
        <dbReference type="Proteomes" id="UP000427769"/>
    </source>
</evidence>
<evidence type="ECO:0000313" key="5">
    <source>
        <dbReference type="EMBL" id="BBO76941.1"/>
    </source>
</evidence>
<keyword evidence="6" id="KW-1185">Reference proteome</keyword>
<keyword evidence="2" id="KW-0547">Nucleotide-binding</keyword>
<dbReference type="GO" id="GO:0005886">
    <property type="term" value="C:plasma membrane"/>
    <property type="evidence" value="ECO:0007669"/>
    <property type="project" value="TreeGrafter"/>
</dbReference>
<dbReference type="PROSITE" id="PS50893">
    <property type="entry name" value="ABC_TRANSPORTER_2"/>
    <property type="match status" value="1"/>
</dbReference>
<proteinExistence type="predicted"/>
<reference evidence="5 6" key="1">
    <citation type="submission" date="2019-11" db="EMBL/GenBank/DDBJ databases">
        <title>Comparative genomics of hydrocarbon-degrading Desulfosarcina strains.</title>
        <authorList>
            <person name="Watanabe M."/>
            <person name="Kojima H."/>
            <person name="Fukui M."/>
        </authorList>
    </citation>
    <scope>NUCLEOTIDE SEQUENCE [LARGE SCALE GENOMIC DNA]</scope>
    <source>
        <strain evidence="5 6">PP31</strain>
    </source>
</reference>
<dbReference type="Gene3D" id="3.40.50.300">
    <property type="entry name" value="P-loop containing nucleotide triphosphate hydrolases"/>
    <property type="match status" value="1"/>
</dbReference>
<dbReference type="SMART" id="SM00382">
    <property type="entry name" value="AAA"/>
    <property type="match status" value="1"/>
</dbReference>
<evidence type="ECO:0000256" key="3">
    <source>
        <dbReference type="ARBA" id="ARBA00022840"/>
    </source>
</evidence>
<dbReference type="AlphaFoldDB" id="A0A5K7ZB55"/>
<gene>
    <name evidence="5" type="ORF">DSCW_43580</name>
</gene>
<feature type="domain" description="ABC transporter" evidence="4">
    <location>
        <begin position="5"/>
        <end position="247"/>
    </location>
</feature>
<dbReference type="KEGG" id="dwd:DSCW_43580"/>
<dbReference type="OrthoDB" id="9806149at2"/>
<protein>
    <submittedName>
        <fullName evidence="5">ABC transporter ATP-binding protein</fullName>
    </submittedName>
</protein>